<evidence type="ECO:0000256" key="6">
    <source>
        <dbReference type="SAM" id="MobiDB-lite"/>
    </source>
</evidence>
<evidence type="ECO:0000313" key="8">
    <source>
        <dbReference type="EMBL" id="CAL1352531.1"/>
    </source>
</evidence>
<gene>
    <name evidence="8" type="ORF">LTRI10_LOCUS495</name>
</gene>
<evidence type="ECO:0000259" key="7">
    <source>
        <dbReference type="PROSITE" id="PS50863"/>
    </source>
</evidence>
<proteinExistence type="predicted"/>
<dbReference type="InterPro" id="IPR039218">
    <property type="entry name" value="REM_fam"/>
</dbReference>
<accession>A0AAV2C9I4</accession>
<keyword evidence="2" id="KW-0805">Transcription regulation</keyword>
<protein>
    <recommendedName>
        <fullName evidence="7">TF-B3 domain-containing protein</fullName>
    </recommendedName>
</protein>
<evidence type="ECO:0000256" key="3">
    <source>
        <dbReference type="ARBA" id="ARBA00023125"/>
    </source>
</evidence>
<dbReference type="Pfam" id="PF02362">
    <property type="entry name" value="B3"/>
    <property type="match status" value="2"/>
</dbReference>
<dbReference type="SMART" id="SM01019">
    <property type="entry name" value="B3"/>
    <property type="match status" value="2"/>
</dbReference>
<name>A0AAV2C9I4_9ROSI</name>
<dbReference type="Proteomes" id="UP001497516">
    <property type="component" value="Chromosome 1"/>
</dbReference>
<evidence type="ECO:0000256" key="1">
    <source>
        <dbReference type="ARBA" id="ARBA00004123"/>
    </source>
</evidence>
<keyword evidence="3" id="KW-0238">DNA-binding</keyword>
<sequence>MGSPSFCLIIIQSAIDEKKLLLPVEFVSQHCGDLAKFATFRAPDGRTWPILIARRSGDGKKMFTRGWSEFAAYYSISHAYLIAFKYKGNSDFHVRIFDPTCCEIAYPTPRTVDQHESTQYENDEESSGGDGIPITTSRNYDKVYQKATPSGQRTILAATKHKLHNPSFMLVVQPYNLSNPVAYVPGEFAAKHLSPDCSSILVRDSVSRGEWAIQFTWRDRGGLNLGLGWGAFTMDNELKPEDVCRFELISSDAERYCVMKAHLFRVSYP</sequence>
<reference evidence="8 9" key="1">
    <citation type="submission" date="2024-04" db="EMBL/GenBank/DDBJ databases">
        <authorList>
            <person name="Fracassetti M."/>
        </authorList>
    </citation>
    <scope>NUCLEOTIDE SEQUENCE [LARGE SCALE GENOMIC DNA]</scope>
</reference>
<dbReference type="SUPFAM" id="SSF101936">
    <property type="entry name" value="DNA-binding pseudobarrel domain"/>
    <property type="match status" value="2"/>
</dbReference>
<dbReference type="PANTHER" id="PTHR31674">
    <property type="entry name" value="B3 DOMAIN-CONTAINING PROTEIN REM-LIKE 3-RELATED"/>
    <property type="match status" value="1"/>
</dbReference>
<feature type="domain" description="TF-B3" evidence="7">
    <location>
        <begin position="5"/>
        <end position="100"/>
    </location>
</feature>
<dbReference type="PROSITE" id="PS50863">
    <property type="entry name" value="B3"/>
    <property type="match status" value="2"/>
</dbReference>
<evidence type="ECO:0000256" key="5">
    <source>
        <dbReference type="ARBA" id="ARBA00023242"/>
    </source>
</evidence>
<evidence type="ECO:0000313" key="9">
    <source>
        <dbReference type="Proteomes" id="UP001497516"/>
    </source>
</evidence>
<dbReference type="EMBL" id="OZ034813">
    <property type="protein sequence ID" value="CAL1352531.1"/>
    <property type="molecule type" value="Genomic_DNA"/>
</dbReference>
<dbReference type="CDD" id="cd10017">
    <property type="entry name" value="B3_DNA"/>
    <property type="match status" value="1"/>
</dbReference>
<keyword evidence="4" id="KW-0804">Transcription</keyword>
<dbReference type="GO" id="GO:0005634">
    <property type="term" value="C:nucleus"/>
    <property type="evidence" value="ECO:0007669"/>
    <property type="project" value="UniProtKB-SubCell"/>
</dbReference>
<dbReference type="AlphaFoldDB" id="A0AAV2C9I4"/>
<dbReference type="PANTHER" id="PTHR31674:SF25">
    <property type="entry name" value="B3 DOMAIN-CONTAINING TRANSCRIPTION FACTOR VRN1-LIKE"/>
    <property type="match status" value="1"/>
</dbReference>
<organism evidence="8 9">
    <name type="scientific">Linum trigynum</name>
    <dbReference type="NCBI Taxonomy" id="586398"/>
    <lineage>
        <taxon>Eukaryota</taxon>
        <taxon>Viridiplantae</taxon>
        <taxon>Streptophyta</taxon>
        <taxon>Embryophyta</taxon>
        <taxon>Tracheophyta</taxon>
        <taxon>Spermatophyta</taxon>
        <taxon>Magnoliopsida</taxon>
        <taxon>eudicotyledons</taxon>
        <taxon>Gunneridae</taxon>
        <taxon>Pentapetalae</taxon>
        <taxon>rosids</taxon>
        <taxon>fabids</taxon>
        <taxon>Malpighiales</taxon>
        <taxon>Linaceae</taxon>
        <taxon>Linum</taxon>
    </lineage>
</organism>
<evidence type="ECO:0000256" key="4">
    <source>
        <dbReference type="ARBA" id="ARBA00023163"/>
    </source>
</evidence>
<dbReference type="GO" id="GO:0003677">
    <property type="term" value="F:DNA binding"/>
    <property type="evidence" value="ECO:0007669"/>
    <property type="project" value="UniProtKB-KW"/>
</dbReference>
<feature type="domain" description="TF-B3" evidence="7">
    <location>
        <begin position="167"/>
        <end position="262"/>
    </location>
</feature>
<comment type="subcellular location">
    <subcellularLocation>
        <location evidence="1">Nucleus</location>
    </subcellularLocation>
</comment>
<dbReference type="InterPro" id="IPR015300">
    <property type="entry name" value="DNA-bd_pseudobarrel_sf"/>
</dbReference>
<feature type="region of interest" description="Disordered" evidence="6">
    <location>
        <begin position="113"/>
        <end position="134"/>
    </location>
</feature>
<keyword evidence="5" id="KW-0539">Nucleus</keyword>
<dbReference type="InterPro" id="IPR003340">
    <property type="entry name" value="B3_DNA-bd"/>
</dbReference>
<evidence type="ECO:0000256" key="2">
    <source>
        <dbReference type="ARBA" id="ARBA00023015"/>
    </source>
</evidence>
<keyword evidence="9" id="KW-1185">Reference proteome</keyword>
<dbReference type="Gene3D" id="2.40.330.10">
    <property type="entry name" value="DNA-binding pseudobarrel domain"/>
    <property type="match status" value="2"/>
</dbReference>